<dbReference type="Pfam" id="PF25772">
    <property type="entry name" value="HEAT_RRP12_N"/>
    <property type="match status" value="1"/>
</dbReference>
<dbReference type="InterPro" id="IPR057860">
    <property type="entry name" value="HEAT_RRP12_N"/>
</dbReference>
<feature type="compositionally biased region" description="Basic residues" evidence="4">
    <location>
        <begin position="1063"/>
        <end position="1075"/>
    </location>
</feature>
<feature type="region of interest" description="Disordered" evidence="4">
    <location>
        <begin position="1063"/>
        <end position="1201"/>
    </location>
</feature>
<evidence type="ECO:0000259" key="5">
    <source>
        <dbReference type="Pfam" id="PF08161"/>
    </source>
</evidence>
<feature type="region of interest" description="Disordered" evidence="4">
    <location>
        <begin position="1228"/>
        <end position="1271"/>
    </location>
</feature>
<feature type="compositionally biased region" description="Basic and acidic residues" evidence="4">
    <location>
        <begin position="1163"/>
        <end position="1182"/>
    </location>
</feature>
<keyword evidence="8" id="KW-1185">Reference proteome</keyword>
<accession>A0AAF0J2F0</accession>
<keyword evidence="3" id="KW-0539">Nucleus</keyword>
<dbReference type="EMBL" id="CP119894">
    <property type="protein sequence ID" value="WFD27036.1"/>
    <property type="molecule type" value="Genomic_DNA"/>
</dbReference>
<feature type="domain" description="RRP12 N-terminal HEAT" evidence="6">
    <location>
        <begin position="65"/>
        <end position="307"/>
    </location>
</feature>
<proteinExistence type="inferred from homology"/>
<evidence type="ECO:0000259" key="6">
    <source>
        <dbReference type="Pfam" id="PF25772"/>
    </source>
</evidence>
<dbReference type="InterPro" id="IPR052087">
    <property type="entry name" value="RRP12"/>
</dbReference>
<gene>
    <name evidence="7" type="primary">RRP12</name>
    <name evidence="7" type="ORF">MNAN1_002030</name>
</gene>
<evidence type="ECO:0000256" key="2">
    <source>
        <dbReference type="ARBA" id="ARBA00007690"/>
    </source>
</evidence>
<sequence>MAEAAQAERREGLEQALARIRHLKDSKLENQRAPAQLLVAIEATLAERADSNATDEAGPTVYLLALESLLSAESVTPDVHESAVYLLSIVLPHVAPGVVRAKSLALLTAVAAPLAEPHGASEHMNARIRAALGVVETLLEHVPPHDRAMLERERTWTTVWDLVLALCIDARPKVRRRAHELVVHILGLSSWHHDHPYALRTMRWATKTLGHVSTSRGVATAKTRIDYDKKRGQAKNAKRAALERQNQAADGAVSTGLWVCALLQTLVPLVPAATTAPLVPALLALPALSNPFLTLAVYDVFSVLFRAPPRPSGLEAPAEAPPPRDATLVRQTIQALRDPAHVPAHTNVQTLPAYLRVLEACMVAYSAAEPAEAWAAVPGLWADVLHLGLSAHSDAARASADVRGAARSLLQALARYCVTDEAVAAALSDSAAPLQTLMASLRDALGAHALTFTHARADLFQVLASLVTRLRVPLEAGAESPAVPLLLDMVEHVASLRTQKHMDVRADADAVIGAAIAACGPRAILEHLPLQLLEGGRLATHGQGRAWLLPLLRAYTTNTELAHFVNEFVPLSEALFELRVQAEQPSDGSAPRPVEAKVLEALIEQIWACFPGYCDLARDVDTALTPAVLELLVQVLRTQPSLRAPVLQGLSLLVQRTESLIASHAPAAQLRREVGVDQADGQRFLTYLRHMAGPLLASLCQLLAELPAQARGPVMECISVYLAIVDAPSIAATFERVRAMLETALQTYVPTAPAPGQPEANSPRYVPPVPHTMLDLCLALVPFVHGAEARALFDMAMRVLSHRDGGLQKKAYRVLNRLLRGSEAPALRAHYGVMSLLQTWLALDVQPGAVRDRLYLLGAAVAHVPRDELGVLGALVPEAVLGTKEANQGAREAAYELLVLMGHRMQQGGTIDRAQAGASGTAEASANEFVMMVVAGLAGASPHMIGATIAALARLLYEFAAVLPHETVQELFSTMLVFLESTNREILKGALGFCKVALVVLPPDATQAALPALVPALFQVPHVHKNHVKGRIRHLLERLLRRYGEAALRPHVGEENQRLITHIRKRKERAKRRRAQGATDDDTGAGAGGARDIGTDAFEDALYGSASESEEESADEAPVRTGRQRHREDDTYLLEDDDMPIDLLGEKAATAIRPRPRAPRRQHGQEAKTFETDEAGRLRIPDEEANAPSSSTEPAGGDELAGDAYLASSRGVDGYVVRRGGVVKFNKNTKRARASEQDDDDGEPVQGHARPKSKRTKQAIGAEFKAARAQGDVQKGNMSPYAYVPLSTVAGKKKNKQASKLAITGKRAHK</sequence>
<organism evidence="7 8">
    <name type="scientific">Malassezia nana</name>
    <dbReference type="NCBI Taxonomy" id="180528"/>
    <lineage>
        <taxon>Eukaryota</taxon>
        <taxon>Fungi</taxon>
        <taxon>Dikarya</taxon>
        <taxon>Basidiomycota</taxon>
        <taxon>Ustilaginomycotina</taxon>
        <taxon>Malasseziomycetes</taxon>
        <taxon>Malasseziales</taxon>
        <taxon>Malasseziaceae</taxon>
        <taxon>Malassezia</taxon>
    </lineage>
</organism>
<protein>
    <submittedName>
        <fullName evidence="7">Pre-rRNA processing protein</fullName>
    </submittedName>
</protein>
<dbReference type="InterPro" id="IPR012978">
    <property type="entry name" value="HEAT_RRP12"/>
</dbReference>
<dbReference type="InterPro" id="IPR011989">
    <property type="entry name" value="ARM-like"/>
</dbReference>
<dbReference type="GO" id="GO:0005634">
    <property type="term" value="C:nucleus"/>
    <property type="evidence" value="ECO:0007669"/>
    <property type="project" value="UniProtKB-SubCell"/>
</dbReference>
<evidence type="ECO:0000313" key="8">
    <source>
        <dbReference type="Proteomes" id="UP001213623"/>
    </source>
</evidence>
<feature type="domain" description="RRP12 HEAT" evidence="5">
    <location>
        <begin position="398"/>
        <end position="702"/>
    </location>
</feature>
<feature type="compositionally biased region" description="Acidic residues" evidence="4">
    <location>
        <begin position="1131"/>
        <end position="1140"/>
    </location>
</feature>
<evidence type="ECO:0000256" key="1">
    <source>
        <dbReference type="ARBA" id="ARBA00004123"/>
    </source>
</evidence>
<evidence type="ECO:0000256" key="4">
    <source>
        <dbReference type="SAM" id="MobiDB-lite"/>
    </source>
</evidence>
<evidence type="ECO:0000313" key="7">
    <source>
        <dbReference type="EMBL" id="WFD27036.1"/>
    </source>
</evidence>
<name>A0AAF0J2F0_9BASI</name>
<dbReference type="InterPro" id="IPR016024">
    <property type="entry name" value="ARM-type_fold"/>
</dbReference>
<dbReference type="Proteomes" id="UP001213623">
    <property type="component" value="Chromosome 3"/>
</dbReference>
<comment type="similarity">
    <text evidence="2">Belongs to the RRP12 family.</text>
</comment>
<dbReference type="SUPFAM" id="SSF48371">
    <property type="entry name" value="ARM repeat"/>
    <property type="match status" value="1"/>
</dbReference>
<evidence type="ECO:0000256" key="3">
    <source>
        <dbReference type="ARBA" id="ARBA00023242"/>
    </source>
</evidence>
<reference evidence="7" key="1">
    <citation type="submission" date="2023-03" db="EMBL/GenBank/DDBJ databases">
        <title>Mating type loci evolution in Malassezia.</title>
        <authorList>
            <person name="Coelho M.A."/>
        </authorList>
    </citation>
    <scope>NUCLEOTIDE SEQUENCE</scope>
    <source>
        <strain evidence="7">CBS 9557</strain>
    </source>
</reference>
<dbReference type="PANTHER" id="PTHR48287">
    <property type="entry name" value="ARM REPEAT SUPERFAMILY PROTEIN"/>
    <property type="match status" value="1"/>
</dbReference>
<dbReference type="Gene3D" id="1.25.10.10">
    <property type="entry name" value="Leucine-rich Repeat Variant"/>
    <property type="match status" value="1"/>
</dbReference>
<comment type="subcellular location">
    <subcellularLocation>
        <location evidence="1">Nucleus</location>
    </subcellularLocation>
</comment>
<dbReference type="PANTHER" id="PTHR48287:SF1">
    <property type="entry name" value="ARM REPEAT SUPERFAMILY PROTEIN"/>
    <property type="match status" value="1"/>
</dbReference>
<dbReference type="Pfam" id="PF08161">
    <property type="entry name" value="RRP12_HEAT"/>
    <property type="match status" value="1"/>
</dbReference>